<organism evidence="1 3">
    <name type="scientific">Thermus brockianus</name>
    <dbReference type="NCBI Taxonomy" id="56956"/>
    <lineage>
        <taxon>Bacteria</taxon>
        <taxon>Thermotogati</taxon>
        <taxon>Deinococcota</taxon>
        <taxon>Deinococci</taxon>
        <taxon>Thermales</taxon>
        <taxon>Thermaceae</taxon>
        <taxon>Thermus</taxon>
    </lineage>
</organism>
<sequence length="153" mass="17966">MDPYREYQDYVMASRLLIARGLSREVLGLSQYARLRLKRLELAASGRLWALEHLDQRLRFGFWSNPLRLKEALRWLGDAPYLESPLAFEALLYPEEQGRLCYPGQAGAYYLGWLRLPALLMDPRAFEEALREQEERQRELPLFLNAFHRVPGV</sequence>
<reference evidence="1" key="2">
    <citation type="journal article" date="2017" name="Stand. Genomic Sci.">
        <title>Complete genome sequence of Thermus brockianus GE-1 reveals key enzymes of xylan/xylose metabolism.</title>
        <authorList>
            <person name="Schaefers C."/>
            <person name="Blank S."/>
            <person name="Wiebusch S."/>
            <person name="Elleuche S."/>
            <person name="Antranikian G."/>
        </authorList>
    </citation>
    <scope>NUCLEOTIDE SEQUENCE</scope>
    <source>
        <strain evidence="1">GE-1</strain>
    </source>
</reference>
<keyword evidence="4" id="KW-1185">Reference proteome</keyword>
<reference evidence="3" key="1">
    <citation type="submission" date="2016-06" db="EMBL/GenBank/DDBJ databases">
        <title>Whole genome sequencing of Thermus brockianus strain GE-1.</title>
        <authorList>
            <person name="Schaefers C."/>
            <person name="Blank S."/>
            <person name="Wiebusch S."/>
            <person name="Elleuche S."/>
            <person name="Antranikian G."/>
        </authorList>
    </citation>
    <scope>NUCLEOTIDE SEQUENCE [LARGE SCALE GENOMIC DNA]</scope>
    <source>
        <strain evidence="3">GE-1</strain>
    </source>
</reference>
<reference evidence="2 4" key="3">
    <citation type="journal article" date="2022" name="Microbiol. Resour. Announc.">
        <title>Complete Genome Sequences of Thermus Strains Isolated from Senami Hot Spring in Japan.</title>
        <authorList>
            <person name="Miyazaki K."/>
        </authorList>
    </citation>
    <scope>NUCLEOTIDE SEQUENCE [LARGE SCALE GENOMIC DNA]</scope>
    <source>
        <strain evidence="2 4">SNM4-1</strain>
    </source>
</reference>
<dbReference type="KEGG" id="tbc:A0O31_00562"/>
<evidence type="ECO:0000313" key="4">
    <source>
        <dbReference type="Proteomes" id="UP000831120"/>
    </source>
</evidence>
<dbReference type="Proteomes" id="UP000831120">
    <property type="component" value="Chromosome"/>
</dbReference>
<dbReference type="Proteomes" id="UP000182993">
    <property type="component" value="Chromosome"/>
</dbReference>
<dbReference type="RefSeq" id="WP_071676575.1">
    <property type="nucleotide sequence ID" value="NZ_AP025593.1"/>
</dbReference>
<evidence type="ECO:0000313" key="1">
    <source>
        <dbReference type="EMBL" id="APD08763.1"/>
    </source>
</evidence>
<name>A0A1J0LSS7_THEBO</name>
<gene>
    <name evidence="1" type="ORF">A0O31_00562</name>
    <name evidence="2" type="ORF">TbrSNM41_06080</name>
</gene>
<dbReference type="EMBL" id="CP016312">
    <property type="protein sequence ID" value="APD08763.1"/>
    <property type="molecule type" value="Genomic_DNA"/>
</dbReference>
<proteinExistence type="predicted"/>
<evidence type="ECO:0000313" key="3">
    <source>
        <dbReference type="Proteomes" id="UP000182993"/>
    </source>
</evidence>
<dbReference type="AlphaFoldDB" id="A0A1J0LSS7"/>
<dbReference type="STRING" id="56956.A0O31_00562"/>
<accession>A0A1J0LSS7</accession>
<dbReference type="EMBL" id="AP025593">
    <property type="protein sequence ID" value="BDG15874.1"/>
    <property type="molecule type" value="Genomic_DNA"/>
</dbReference>
<dbReference type="OrthoDB" id="31956at2"/>
<protein>
    <submittedName>
        <fullName evidence="1">Uncharacterized protein</fullName>
    </submittedName>
</protein>
<evidence type="ECO:0000313" key="2">
    <source>
        <dbReference type="EMBL" id="BDG15874.1"/>
    </source>
</evidence>